<evidence type="ECO:0000256" key="8">
    <source>
        <dbReference type="ARBA" id="ARBA00035655"/>
    </source>
</evidence>
<keyword evidence="3" id="KW-1003">Cell membrane</keyword>
<feature type="transmembrane region" description="Helical" evidence="9">
    <location>
        <begin position="97"/>
        <end position="120"/>
    </location>
</feature>
<feature type="transmembrane region" description="Helical" evidence="9">
    <location>
        <begin position="216"/>
        <end position="234"/>
    </location>
</feature>
<accession>A0ABN1JHI6</accession>
<feature type="transmembrane region" description="Helical" evidence="9">
    <location>
        <begin position="324"/>
        <end position="346"/>
    </location>
</feature>
<evidence type="ECO:0000313" key="11">
    <source>
        <dbReference type="Proteomes" id="UP001500279"/>
    </source>
</evidence>
<comment type="subcellular location">
    <subcellularLocation>
        <location evidence="1">Cell inner membrane</location>
        <topology evidence="1">Multi-pass membrane protein</topology>
    </subcellularLocation>
</comment>
<feature type="transmembrane region" description="Helical" evidence="9">
    <location>
        <begin position="20"/>
        <end position="39"/>
    </location>
</feature>
<dbReference type="EMBL" id="BAAAEW010000002">
    <property type="protein sequence ID" value="GAA0739898.1"/>
    <property type="molecule type" value="Genomic_DNA"/>
</dbReference>
<evidence type="ECO:0000256" key="4">
    <source>
        <dbReference type="ARBA" id="ARBA00022519"/>
    </source>
</evidence>
<keyword evidence="5 9" id="KW-0812">Transmembrane</keyword>
<comment type="caution">
    <text evidence="10">The sequence shown here is derived from an EMBL/GenBank/DDBJ whole genome shotgun (WGS) entry which is preliminary data.</text>
</comment>
<dbReference type="InterPro" id="IPR007272">
    <property type="entry name" value="Sulf_transp_TsuA/YedE"/>
</dbReference>
<dbReference type="Proteomes" id="UP001500279">
    <property type="component" value="Unassembled WGS sequence"/>
</dbReference>
<evidence type="ECO:0000256" key="6">
    <source>
        <dbReference type="ARBA" id="ARBA00022989"/>
    </source>
</evidence>
<dbReference type="PANTHER" id="PTHR30574">
    <property type="entry name" value="INNER MEMBRANE PROTEIN YEDE"/>
    <property type="match status" value="1"/>
</dbReference>
<feature type="transmembrane region" description="Helical" evidence="9">
    <location>
        <begin position="188"/>
        <end position="207"/>
    </location>
</feature>
<feature type="transmembrane region" description="Helical" evidence="9">
    <location>
        <begin position="64"/>
        <end position="85"/>
    </location>
</feature>
<feature type="transmembrane region" description="Helical" evidence="9">
    <location>
        <begin position="352"/>
        <end position="371"/>
    </location>
</feature>
<gene>
    <name evidence="10" type="ORF">GCM10009107_01030</name>
</gene>
<feature type="transmembrane region" description="Helical" evidence="9">
    <location>
        <begin position="132"/>
        <end position="152"/>
    </location>
</feature>
<organism evidence="10 11">
    <name type="scientific">Ideonella azotifigens</name>
    <dbReference type="NCBI Taxonomy" id="513160"/>
    <lineage>
        <taxon>Bacteria</taxon>
        <taxon>Pseudomonadati</taxon>
        <taxon>Pseudomonadota</taxon>
        <taxon>Betaproteobacteria</taxon>
        <taxon>Burkholderiales</taxon>
        <taxon>Sphaerotilaceae</taxon>
        <taxon>Ideonella</taxon>
    </lineage>
</organism>
<evidence type="ECO:0000256" key="3">
    <source>
        <dbReference type="ARBA" id="ARBA00022475"/>
    </source>
</evidence>
<evidence type="ECO:0000256" key="7">
    <source>
        <dbReference type="ARBA" id="ARBA00023136"/>
    </source>
</evidence>
<proteinExistence type="inferred from homology"/>
<keyword evidence="4" id="KW-0997">Cell inner membrane</keyword>
<sequence length="382" mass="39924">MWFGTDPKIAAMQQIDIPALTHQVLWATFILSVAFGALAQRSHFCTMGAVADVFHMGDWTRARMWVMAIATAMMGFGLLAGFGLIDPARALYTAPRLLWLSTLVGGALFGFGMVLASGCGNKTLVRIGGGNLKSLVVFFVMAFAALAALRGITGVLRVNTLDKLAVTLPVGQDLPALLGPSFGATRQALGLVLGLAVGSLLWLWVLLKPEGRAPSAVLAGAGIGLLVAAMWWVSGHLGFIAEHPDTLEPTYLASSTRGMESFSFVNPMAAVVDWLTMYSDASKVLTMAVVMPIGVVVGSAAVALATRTFRWESFGGVEDMANHLVGALLMGTGGILALGCTVGQGLSGLSTLSVGSVLATAAIVAGAWAALHYQSWRVERMG</sequence>
<keyword evidence="2" id="KW-0813">Transport</keyword>
<keyword evidence="7 9" id="KW-0472">Membrane</keyword>
<feature type="transmembrane region" description="Helical" evidence="9">
    <location>
        <begin position="284"/>
        <end position="304"/>
    </location>
</feature>
<dbReference type="PANTHER" id="PTHR30574:SF1">
    <property type="entry name" value="SULPHUR TRANSPORT DOMAIN-CONTAINING PROTEIN"/>
    <property type="match status" value="1"/>
</dbReference>
<evidence type="ECO:0000256" key="1">
    <source>
        <dbReference type="ARBA" id="ARBA00004429"/>
    </source>
</evidence>
<evidence type="ECO:0000256" key="9">
    <source>
        <dbReference type="SAM" id="Phobius"/>
    </source>
</evidence>
<evidence type="ECO:0000313" key="10">
    <source>
        <dbReference type="EMBL" id="GAA0739898.1"/>
    </source>
</evidence>
<dbReference type="Pfam" id="PF04143">
    <property type="entry name" value="Sulf_transp"/>
    <property type="match status" value="1"/>
</dbReference>
<evidence type="ECO:0000256" key="2">
    <source>
        <dbReference type="ARBA" id="ARBA00022448"/>
    </source>
</evidence>
<name>A0ABN1JHI6_9BURK</name>
<keyword evidence="6 9" id="KW-1133">Transmembrane helix</keyword>
<keyword evidence="11" id="KW-1185">Reference proteome</keyword>
<protein>
    <submittedName>
        <fullName evidence="10">YeeE/YedE family protein</fullName>
    </submittedName>
</protein>
<comment type="similarity">
    <text evidence="8">Belongs to the TsuA/YedE (TC 9.B.102) family.</text>
</comment>
<evidence type="ECO:0000256" key="5">
    <source>
        <dbReference type="ARBA" id="ARBA00022692"/>
    </source>
</evidence>
<reference evidence="10 11" key="1">
    <citation type="journal article" date="2019" name="Int. J. Syst. Evol. Microbiol.">
        <title>The Global Catalogue of Microorganisms (GCM) 10K type strain sequencing project: providing services to taxonomists for standard genome sequencing and annotation.</title>
        <authorList>
            <consortium name="The Broad Institute Genomics Platform"/>
            <consortium name="The Broad Institute Genome Sequencing Center for Infectious Disease"/>
            <person name="Wu L."/>
            <person name="Ma J."/>
        </authorList>
    </citation>
    <scope>NUCLEOTIDE SEQUENCE [LARGE SCALE GENOMIC DNA]</scope>
    <source>
        <strain evidence="10 11">JCM 15503</strain>
    </source>
</reference>